<evidence type="ECO:0000256" key="17">
    <source>
        <dbReference type="SAM" id="Phobius"/>
    </source>
</evidence>
<keyword evidence="12" id="KW-0325">Glycoprotein</keyword>
<keyword evidence="5" id="KW-0272">Extracellular matrix</keyword>
<evidence type="ECO:0000256" key="6">
    <source>
        <dbReference type="ARBA" id="ARBA00022685"/>
    </source>
</evidence>
<evidence type="ECO:0000256" key="5">
    <source>
        <dbReference type="ARBA" id="ARBA00022530"/>
    </source>
</evidence>
<protein>
    <recommendedName>
        <fullName evidence="15">Leukocyte cell-derived chemotaxin 1</fullName>
    </recommendedName>
    <alternativeName>
        <fullName evidence="16">Chondromodulin</fullName>
    </alternativeName>
</protein>
<evidence type="ECO:0000256" key="11">
    <source>
        <dbReference type="ARBA" id="ARBA00023157"/>
    </source>
</evidence>
<name>A0A673YGC0_SALTR</name>
<keyword evidence="3" id="KW-0217">Developmental protein</keyword>
<keyword evidence="20" id="KW-1185">Reference proteome</keyword>
<dbReference type="GO" id="GO:0001937">
    <property type="term" value="P:negative regulation of endothelial cell proliferation"/>
    <property type="evidence" value="ECO:0007669"/>
    <property type="project" value="TreeGrafter"/>
</dbReference>
<keyword evidence="10 17" id="KW-0472">Membrane</keyword>
<evidence type="ECO:0000256" key="12">
    <source>
        <dbReference type="ARBA" id="ARBA00023180"/>
    </source>
</evidence>
<dbReference type="AlphaFoldDB" id="A0A673YGC0"/>
<evidence type="ECO:0000256" key="4">
    <source>
        <dbReference type="ARBA" id="ARBA00022525"/>
    </source>
</evidence>
<evidence type="ECO:0000256" key="7">
    <source>
        <dbReference type="ARBA" id="ARBA00022692"/>
    </source>
</evidence>
<keyword evidence="9 17" id="KW-1133">Transmembrane helix</keyword>
<dbReference type="Pfam" id="PF04089">
    <property type="entry name" value="BRICHOS"/>
    <property type="match status" value="1"/>
</dbReference>
<evidence type="ECO:0000256" key="13">
    <source>
        <dbReference type="ARBA" id="ARBA00023188"/>
    </source>
</evidence>
<comment type="subcellular location">
    <subcellularLocation>
        <location evidence="14">Endomembrane system</location>
        <topology evidence="14">Single-pass membrane protein</topology>
    </subcellularLocation>
    <subcellularLocation>
        <location evidence="1">Secreted</location>
        <location evidence="1">Extracellular space</location>
        <location evidence="1">Extracellular matrix</location>
    </subcellularLocation>
</comment>
<evidence type="ECO:0000256" key="14">
    <source>
        <dbReference type="ARBA" id="ARBA00037847"/>
    </source>
</evidence>
<evidence type="ECO:0000256" key="2">
    <source>
        <dbReference type="ARBA" id="ARBA00009898"/>
    </source>
</evidence>
<dbReference type="GO" id="GO:0012505">
    <property type="term" value="C:endomembrane system"/>
    <property type="evidence" value="ECO:0007669"/>
    <property type="project" value="UniProtKB-SubCell"/>
</dbReference>
<keyword evidence="6" id="KW-0165">Cleavage on pair of basic residues</keyword>
<evidence type="ECO:0000256" key="9">
    <source>
        <dbReference type="ARBA" id="ARBA00022989"/>
    </source>
</evidence>
<dbReference type="GO" id="GO:0016525">
    <property type="term" value="P:negative regulation of angiogenesis"/>
    <property type="evidence" value="ECO:0007669"/>
    <property type="project" value="TreeGrafter"/>
</dbReference>
<sequence length="217" mass="23782">MGHTWGVETITGTGETDQGVTYSSSAAKPPVAVGCLLRFGVAALVAGAVSMLCGSIGAFYLWKVSDKNVYNVHYSMSVNGKVEEGSMEIALEIHDFHTGITGIQSNGLMRCISPSQEDEIMPVKFDKKSLIWVAADRPLKTSSFLSTKVLDLCGDLPIFWLQHTYPKGSSLMAPLDQDYTHCQRICEPLGYNYRGCQVSYRDILPCCWWVACILGVV</sequence>
<dbReference type="PROSITE" id="PS50869">
    <property type="entry name" value="BRICHOS"/>
    <property type="match status" value="1"/>
</dbReference>
<dbReference type="InterPro" id="IPR007084">
    <property type="entry name" value="BRICHOS_dom"/>
</dbReference>
<dbReference type="PANTHER" id="PTHR14064">
    <property type="entry name" value="CHONDROMODULIN-RELATED"/>
    <property type="match status" value="1"/>
</dbReference>
<evidence type="ECO:0000256" key="8">
    <source>
        <dbReference type="ARBA" id="ARBA00022782"/>
    </source>
</evidence>
<dbReference type="GO" id="GO:0051216">
    <property type="term" value="P:cartilage development"/>
    <property type="evidence" value="ECO:0007669"/>
    <property type="project" value="UniProtKB-KW"/>
</dbReference>
<evidence type="ECO:0000313" key="20">
    <source>
        <dbReference type="Proteomes" id="UP000472277"/>
    </source>
</evidence>
<dbReference type="GeneTree" id="ENSGT00480000042679"/>
<organism evidence="19 20">
    <name type="scientific">Salmo trutta</name>
    <name type="common">Brown trout</name>
    <dbReference type="NCBI Taxonomy" id="8032"/>
    <lineage>
        <taxon>Eukaryota</taxon>
        <taxon>Metazoa</taxon>
        <taxon>Chordata</taxon>
        <taxon>Craniata</taxon>
        <taxon>Vertebrata</taxon>
        <taxon>Euteleostomi</taxon>
        <taxon>Actinopterygii</taxon>
        <taxon>Neopterygii</taxon>
        <taxon>Teleostei</taxon>
        <taxon>Protacanthopterygii</taxon>
        <taxon>Salmoniformes</taxon>
        <taxon>Salmonidae</taxon>
        <taxon>Salmoninae</taxon>
        <taxon>Salmo</taxon>
    </lineage>
</organism>
<feature type="transmembrane region" description="Helical" evidence="17">
    <location>
        <begin position="39"/>
        <end position="62"/>
    </location>
</feature>
<evidence type="ECO:0000256" key="10">
    <source>
        <dbReference type="ARBA" id="ARBA00023136"/>
    </source>
</evidence>
<gene>
    <name evidence="19" type="primary">CNMD</name>
</gene>
<feature type="domain" description="BRICHOS" evidence="18">
    <location>
        <begin position="84"/>
        <end position="161"/>
    </location>
</feature>
<reference evidence="19" key="2">
    <citation type="submission" date="2025-09" db="UniProtKB">
        <authorList>
            <consortium name="Ensembl"/>
        </authorList>
    </citation>
    <scope>IDENTIFICATION</scope>
</reference>
<dbReference type="PANTHER" id="PTHR14064:SF6">
    <property type="entry name" value="LEUKOCYTE CELL-DERIVED CHEMOTAXIN 1"/>
    <property type="match status" value="1"/>
</dbReference>
<dbReference type="Proteomes" id="UP000472277">
    <property type="component" value="Chromosome 24"/>
</dbReference>
<keyword evidence="13" id="KW-0891">Chondrogenesis</keyword>
<evidence type="ECO:0000313" key="19">
    <source>
        <dbReference type="Ensembl" id="ENSSTUP00000033489.1"/>
    </source>
</evidence>
<evidence type="ECO:0000259" key="18">
    <source>
        <dbReference type="PROSITE" id="PS50869"/>
    </source>
</evidence>
<keyword evidence="4" id="KW-0964">Secreted</keyword>
<evidence type="ECO:0000256" key="16">
    <source>
        <dbReference type="ARBA" id="ARBA00042622"/>
    </source>
</evidence>
<dbReference type="InterPro" id="IPR043405">
    <property type="entry name" value="Chondromodulin/Tenomodulin"/>
</dbReference>
<dbReference type="GO" id="GO:0030154">
    <property type="term" value="P:cell differentiation"/>
    <property type="evidence" value="ECO:0007669"/>
    <property type="project" value="UniProtKB-KW"/>
</dbReference>
<accession>A0A673YGC0</accession>
<evidence type="ECO:0000256" key="1">
    <source>
        <dbReference type="ARBA" id="ARBA00004498"/>
    </source>
</evidence>
<comment type="similarity">
    <text evidence="2">Belongs to the chondromodulin-1 family.</text>
</comment>
<proteinExistence type="inferred from homology"/>
<evidence type="ECO:0000256" key="3">
    <source>
        <dbReference type="ARBA" id="ARBA00022473"/>
    </source>
</evidence>
<keyword evidence="11" id="KW-1015">Disulfide bond</keyword>
<reference evidence="19" key="1">
    <citation type="submission" date="2025-08" db="UniProtKB">
        <authorList>
            <consortium name="Ensembl"/>
        </authorList>
    </citation>
    <scope>IDENTIFICATION</scope>
</reference>
<keyword evidence="8" id="KW-0221">Differentiation</keyword>
<dbReference type="SMART" id="SM01039">
    <property type="entry name" value="BRICHOS"/>
    <property type="match status" value="1"/>
</dbReference>
<keyword evidence="7 17" id="KW-0812">Transmembrane</keyword>
<dbReference type="Ensembl" id="ENSSTUT00000034994.1">
    <property type="protein sequence ID" value="ENSSTUP00000033489.1"/>
    <property type="gene ID" value="ENSSTUG00000014308.1"/>
</dbReference>
<evidence type="ECO:0000256" key="15">
    <source>
        <dbReference type="ARBA" id="ARBA00039682"/>
    </source>
</evidence>